<keyword evidence="4 5" id="KW-0472">Membrane</keyword>
<dbReference type="RefSeq" id="WP_025727523.1">
    <property type="nucleotide sequence ID" value="NZ_JAAIWK010000002.1"/>
</dbReference>
<evidence type="ECO:0000256" key="3">
    <source>
        <dbReference type="ARBA" id="ARBA00022989"/>
    </source>
</evidence>
<dbReference type="Proteomes" id="UP000030588">
    <property type="component" value="Unassembled WGS sequence"/>
</dbReference>
<dbReference type="STRING" id="363870.NG54_06580"/>
<protein>
    <recommendedName>
        <fullName evidence="5">UPF0344 protein G4D61_02560</fullName>
    </recommendedName>
</protein>
<dbReference type="AlphaFoldDB" id="A0A0A6VEL6"/>
<reference evidence="6 8" key="1">
    <citation type="submission" date="2014-10" db="EMBL/GenBank/DDBJ databases">
        <title>Draft genome of phytase producing Bacillus ginsengihumi strain M2.11.</title>
        <authorList>
            <person name="Toymentseva A."/>
            <person name="Boulygina E.A."/>
            <person name="Kazakov S.V."/>
            <person name="Kayumov I."/>
            <person name="Suleimanova A.D."/>
            <person name="Mardanova A.M."/>
            <person name="Maria S.N."/>
            <person name="Sergey M.Y."/>
            <person name="Sharipova M.R."/>
        </authorList>
    </citation>
    <scope>NUCLEOTIDE SEQUENCE [LARGE SCALE GENOMIC DNA]</scope>
    <source>
        <strain evidence="6 8">M2.11</strain>
    </source>
</reference>
<evidence type="ECO:0000256" key="2">
    <source>
        <dbReference type="ARBA" id="ARBA00022692"/>
    </source>
</evidence>
<evidence type="ECO:0000256" key="1">
    <source>
        <dbReference type="ARBA" id="ARBA00022475"/>
    </source>
</evidence>
<reference evidence="7" key="2">
    <citation type="submission" date="2020-02" db="EMBL/GenBank/DDBJ databases">
        <authorList>
            <person name="Feng H."/>
        </authorList>
    </citation>
    <scope>NUCLEOTIDE SEQUENCE [LARGE SCALE GENOMIC DNA]</scope>
    <source>
        <strain evidence="7">Gsoil 114</strain>
    </source>
</reference>
<sequence length="124" mass="14018">MFVTSTHAHITTWGIALILFIIALILHAKGNKVGFKVTQMILRVFYILVIITGGLLFIHNQSINPAMYGVKLLGGLLVLGFMEMILIRLSKGKRTGMFWILFIIFLLIVLYLGLKLPLGFHPFY</sequence>
<comment type="subcellular location">
    <subcellularLocation>
        <location evidence="5">Cell membrane</location>
        <topology evidence="5">Multi-pass membrane protein</topology>
    </subcellularLocation>
</comment>
<feature type="transmembrane region" description="Helical" evidence="5">
    <location>
        <begin position="96"/>
        <end position="114"/>
    </location>
</feature>
<dbReference type="Proteomes" id="UP000476934">
    <property type="component" value="Unassembled WGS sequence"/>
</dbReference>
<dbReference type="Pfam" id="PF07457">
    <property type="entry name" value="DUF1516"/>
    <property type="match status" value="1"/>
</dbReference>
<feature type="transmembrane region" description="Helical" evidence="5">
    <location>
        <begin position="6"/>
        <end position="28"/>
    </location>
</feature>
<feature type="transmembrane region" description="Helical" evidence="5">
    <location>
        <begin position="40"/>
        <end position="58"/>
    </location>
</feature>
<evidence type="ECO:0000256" key="5">
    <source>
        <dbReference type="HAMAP-Rule" id="MF_01536"/>
    </source>
</evidence>
<name>A0A0A6VEL6_9BACI</name>
<evidence type="ECO:0000313" key="8">
    <source>
        <dbReference type="Proteomes" id="UP000030588"/>
    </source>
</evidence>
<comment type="caution">
    <text evidence="6">The sequence shown here is derived from an EMBL/GenBank/DDBJ whole genome shotgun (WGS) entry which is preliminary data.</text>
</comment>
<evidence type="ECO:0000313" key="6">
    <source>
        <dbReference type="EMBL" id="KHD85908.1"/>
    </source>
</evidence>
<dbReference type="EMBL" id="JAAIWK010000002">
    <property type="protein sequence ID" value="NEY18850.1"/>
    <property type="molecule type" value="Genomic_DNA"/>
</dbReference>
<accession>A0A0A6VEL6</accession>
<feature type="transmembrane region" description="Helical" evidence="5">
    <location>
        <begin position="70"/>
        <end position="89"/>
    </location>
</feature>
<evidence type="ECO:0000313" key="7">
    <source>
        <dbReference type="EMBL" id="NEY18850.1"/>
    </source>
</evidence>
<proteinExistence type="inferred from homology"/>
<dbReference type="EMBL" id="JRUN01000014">
    <property type="protein sequence ID" value="KHD85908.1"/>
    <property type="molecule type" value="Genomic_DNA"/>
</dbReference>
<dbReference type="InterPro" id="IPR010899">
    <property type="entry name" value="UPF0344"/>
</dbReference>
<evidence type="ECO:0000256" key="4">
    <source>
        <dbReference type="ARBA" id="ARBA00023136"/>
    </source>
</evidence>
<dbReference type="GO" id="GO:0005886">
    <property type="term" value="C:plasma membrane"/>
    <property type="evidence" value="ECO:0007669"/>
    <property type="project" value="UniProtKB-SubCell"/>
</dbReference>
<keyword evidence="2 5" id="KW-0812">Transmembrane</keyword>
<dbReference type="OrthoDB" id="2365314at2"/>
<dbReference type="HAMAP" id="MF_01536">
    <property type="entry name" value="UPF0344"/>
    <property type="match status" value="1"/>
</dbReference>
<comment type="similarity">
    <text evidence="5">Belongs to the UPF0344 family.</text>
</comment>
<reference evidence="7 9" key="3">
    <citation type="submission" date="2020-03" db="EMBL/GenBank/DDBJ databases">
        <title>Bacillus aquiflavi sp. nov., isolated from yellow water of strong flavor Chinese baijiu in Yibin region of China.</title>
        <authorList>
            <person name="Xie J."/>
        </authorList>
    </citation>
    <scope>NUCLEOTIDE SEQUENCE [LARGE SCALE GENOMIC DNA]</scope>
    <source>
        <strain evidence="7 9">Gsoil 114</strain>
    </source>
</reference>
<keyword evidence="1 5" id="KW-1003">Cell membrane</keyword>
<keyword evidence="3 5" id="KW-1133">Transmembrane helix</keyword>
<evidence type="ECO:0000313" key="9">
    <source>
        <dbReference type="Proteomes" id="UP000476934"/>
    </source>
</evidence>
<keyword evidence="9" id="KW-1185">Reference proteome</keyword>
<organism evidence="6 8">
    <name type="scientific">Heyndrickxia ginsengihumi</name>
    <dbReference type="NCBI Taxonomy" id="363870"/>
    <lineage>
        <taxon>Bacteria</taxon>
        <taxon>Bacillati</taxon>
        <taxon>Bacillota</taxon>
        <taxon>Bacilli</taxon>
        <taxon>Bacillales</taxon>
        <taxon>Bacillaceae</taxon>
        <taxon>Heyndrickxia</taxon>
    </lineage>
</organism>
<gene>
    <name evidence="7" type="ORF">G4D61_02560</name>
    <name evidence="6" type="ORF">NG54_06580</name>
</gene>